<feature type="binding site" evidence="3">
    <location>
        <position position="95"/>
    </location>
    <ligand>
        <name>Cu cation</name>
        <dbReference type="ChEBI" id="CHEBI:23378"/>
    </ligand>
</feature>
<dbReference type="PROSITE" id="PS51352">
    <property type="entry name" value="THIOREDOXIN_2"/>
    <property type="match status" value="1"/>
</dbReference>
<feature type="domain" description="Thioredoxin" evidence="6">
    <location>
        <begin position="53"/>
        <end position="219"/>
    </location>
</feature>
<dbReference type="Pfam" id="PF08534">
    <property type="entry name" value="Redoxin"/>
    <property type="match status" value="1"/>
</dbReference>
<feature type="chain" id="PRO_5030686415" evidence="5">
    <location>
        <begin position="25"/>
        <end position="389"/>
    </location>
</feature>
<protein>
    <submittedName>
        <fullName evidence="7">Redoxin domain-containing protein</fullName>
    </submittedName>
</protein>
<evidence type="ECO:0000256" key="3">
    <source>
        <dbReference type="PIRSR" id="PIRSR603782-1"/>
    </source>
</evidence>
<dbReference type="EMBL" id="JABBVZ010000014">
    <property type="protein sequence ID" value="NMP21933.1"/>
    <property type="molecule type" value="Genomic_DNA"/>
</dbReference>
<feature type="signal peptide" evidence="5">
    <location>
        <begin position="1"/>
        <end position="24"/>
    </location>
</feature>
<reference evidence="7 8" key="1">
    <citation type="submission" date="2020-04" db="EMBL/GenBank/DDBJ databases">
        <authorList>
            <person name="Zhang R."/>
            <person name="Schippers A."/>
        </authorList>
    </citation>
    <scope>NUCLEOTIDE SEQUENCE [LARGE SCALE GENOMIC DNA]</scope>
    <source>
        <strain evidence="7 8">DSM 109850</strain>
    </source>
</reference>
<dbReference type="InterPro" id="IPR036249">
    <property type="entry name" value="Thioredoxin-like_sf"/>
</dbReference>
<dbReference type="AlphaFoldDB" id="A0A7Y0Q1B7"/>
<dbReference type="InterPro" id="IPR003782">
    <property type="entry name" value="SCO1/SenC"/>
</dbReference>
<dbReference type="CDD" id="cd02966">
    <property type="entry name" value="TlpA_like_family"/>
    <property type="match status" value="1"/>
</dbReference>
<comment type="caution">
    <text evidence="7">The sequence shown here is derived from an EMBL/GenBank/DDBJ whole genome shotgun (WGS) entry which is preliminary data.</text>
</comment>
<dbReference type="Proteomes" id="UP000533476">
    <property type="component" value="Unassembled WGS sequence"/>
</dbReference>
<evidence type="ECO:0000259" key="6">
    <source>
        <dbReference type="PROSITE" id="PS51352"/>
    </source>
</evidence>
<comment type="similarity">
    <text evidence="1">Belongs to the SCO1/2 family.</text>
</comment>
<dbReference type="GO" id="GO:0016491">
    <property type="term" value="F:oxidoreductase activity"/>
    <property type="evidence" value="ECO:0007669"/>
    <property type="project" value="InterPro"/>
</dbReference>
<evidence type="ECO:0000256" key="4">
    <source>
        <dbReference type="PIRSR" id="PIRSR603782-2"/>
    </source>
</evidence>
<dbReference type="Pfam" id="PF02630">
    <property type="entry name" value="SCO1-SenC"/>
    <property type="match status" value="1"/>
</dbReference>
<organism evidence="7 8">
    <name type="scientific">Sulfobacillus harzensis</name>
    <dbReference type="NCBI Taxonomy" id="2729629"/>
    <lineage>
        <taxon>Bacteria</taxon>
        <taxon>Bacillati</taxon>
        <taxon>Bacillota</taxon>
        <taxon>Clostridia</taxon>
        <taxon>Eubacteriales</taxon>
        <taxon>Clostridiales Family XVII. Incertae Sedis</taxon>
        <taxon>Sulfobacillus</taxon>
    </lineage>
</organism>
<evidence type="ECO:0000256" key="2">
    <source>
        <dbReference type="ARBA" id="ARBA00023008"/>
    </source>
</evidence>
<dbReference type="CDD" id="cd02968">
    <property type="entry name" value="SCO"/>
    <property type="match status" value="1"/>
</dbReference>
<dbReference type="RefSeq" id="WP_169097789.1">
    <property type="nucleotide sequence ID" value="NZ_JABBVZ010000014.1"/>
</dbReference>
<evidence type="ECO:0000313" key="8">
    <source>
        <dbReference type="Proteomes" id="UP000533476"/>
    </source>
</evidence>
<gene>
    <name evidence="7" type="ORF">HIJ39_06150</name>
</gene>
<evidence type="ECO:0000256" key="5">
    <source>
        <dbReference type="SAM" id="SignalP"/>
    </source>
</evidence>
<dbReference type="PANTHER" id="PTHR42852">
    <property type="entry name" value="THIOL:DISULFIDE INTERCHANGE PROTEIN DSBE"/>
    <property type="match status" value="1"/>
</dbReference>
<feature type="binding site" evidence="3">
    <location>
        <position position="91"/>
    </location>
    <ligand>
        <name>Cu cation</name>
        <dbReference type="ChEBI" id="CHEBI:23378"/>
    </ligand>
</feature>
<keyword evidence="3" id="KW-0479">Metal-binding</keyword>
<dbReference type="PANTHER" id="PTHR42852:SF17">
    <property type="entry name" value="THIOREDOXIN-LIKE PROTEIN HI_1115"/>
    <property type="match status" value="1"/>
</dbReference>
<dbReference type="InterPro" id="IPR013766">
    <property type="entry name" value="Thioredoxin_domain"/>
</dbReference>
<dbReference type="Gene3D" id="3.40.30.10">
    <property type="entry name" value="Glutaredoxin"/>
    <property type="match status" value="2"/>
</dbReference>
<dbReference type="GO" id="GO:0046872">
    <property type="term" value="F:metal ion binding"/>
    <property type="evidence" value="ECO:0007669"/>
    <property type="project" value="UniProtKB-KW"/>
</dbReference>
<sequence>MKRLWWVLMVSVGLLAAGCGTTHAAKPGQQSGYSTALARVQSTTAANVDPGTSMNNRPAPNFTLTDQFGKTVSLSQYRGKVVVLAFEDSECTTICPLTSEEMVMAKNMLGPKAASEVQLLAVDANPTATSVQDVRAYSQAHGTMNSVLFTTGSKQQLSKVWKAYDIYVAIQKGAIDHTPGVYIINSRGQEKKLYLTQMAYAGMGQQAEVLAQEIARNLPHPTKTSKAVLHKALVQEATVHQIVHASLPSATGSGRVQLSDGKPHLLVFVASWLSELSNVPQQMRALDTYQSYARQHGLPSVIAVDEATTEPSPKAFQQVLAQTGHLNYPVAIDTTGAVADKIGVQDITWYALINGQGKVIWAYDGSNNWFPIASLESRVKTILAKKGQG</sequence>
<proteinExistence type="inferred from homology"/>
<evidence type="ECO:0000256" key="1">
    <source>
        <dbReference type="ARBA" id="ARBA00010996"/>
    </source>
</evidence>
<accession>A0A7Y0Q1B7</accession>
<dbReference type="InterPro" id="IPR050553">
    <property type="entry name" value="Thioredoxin_ResA/DsbE_sf"/>
</dbReference>
<name>A0A7Y0Q1B7_9FIRM</name>
<keyword evidence="8" id="KW-1185">Reference proteome</keyword>
<keyword evidence="4" id="KW-1015">Disulfide bond</keyword>
<dbReference type="SUPFAM" id="SSF52833">
    <property type="entry name" value="Thioredoxin-like"/>
    <property type="match status" value="2"/>
</dbReference>
<feature type="binding site" evidence="3">
    <location>
        <position position="177"/>
    </location>
    <ligand>
        <name>Cu cation</name>
        <dbReference type="ChEBI" id="CHEBI:23378"/>
    </ligand>
</feature>
<dbReference type="InterPro" id="IPR013740">
    <property type="entry name" value="Redoxin"/>
</dbReference>
<keyword evidence="5" id="KW-0732">Signal</keyword>
<evidence type="ECO:0000313" key="7">
    <source>
        <dbReference type="EMBL" id="NMP21933.1"/>
    </source>
</evidence>
<keyword evidence="2 3" id="KW-0186">Copper</keyword>
<feature type="disulfide bond" description="Redox-active" evidence="4">
    <location>
        <begin position="91"/>
        <end position="95"/>
    </location>
</feature>
<dbReference type="PROSITE" id="PS51257">
    <property type="entry name" value="PROKAR_LIPOPROTEIN"/>
    <property type="match status" value="1"/>
</dbReference>